<dbReference type="Proteomes" id="UP000317155">
    <property type="component" value="Unassembled WGS sequence"/>
</dbReference>
<evidence type="ECO:0000313" key="1">
    <source>
        <dbReference type="EMBL" id="TRO79703.1"/>
    </source>
</evidence>
<protein>
    <submittedName>
        <fullName evidence="1">YkgJ family cysteine cluster protein</fullName>
    </submittedName>
</protein>
<organism evidence="1 2">
    <name type="scientific">Trichloromonas acetexigens</name>
    <dbReference type="NCBI Taxonomy" id="38815"/>
    <lineage>
        <taxon>Bacteria</taxon>
        <taxon>Pseudomonadati</taxon>
        <taxon>Thermodesulfobacteriota</taxon>
        <taxon>Desulfuromonadia</taxon>
        <taxon>Desulfuromonadales</taxon>
        <taxon>Trichloromonadaceae</taxon>
        <taxon>Trichloromonas</taxon>
    </lineage>
</organism>
<dbReference type="Pfam" id="PF03692">
    <property type="entry name" value="CxxCxxCC"/>
    <property type="match status" value="1"/>
</dbReference>
<sequence>MTTDFDVRQYQEKIHTMVMEQLSVPAEEIDLKGLMGQVVATAEAELDEHLTDHEEIACQAGCGSCCMLNVAVLFPEVVAIVDYVLESWPPERQRALIRRVDQLSRQVAGLDDEARLSLREHCAFLDEQGACAIYPVRPLICRSVTSTDAERCRESLDEPWPGAARPVLMHLLQKNLMEATFIGLGDALEDAGFDTRSGQLTVGVQQLLENPRLKERFLAKRPVWDEIPGGGFF</sequence>
<evidence type="ECO:0000313" key="2">
    <source>
        <dbReference type="Proteomes" id="UP000317155"/>
    </source>
</evidence>
<dbReference type="EMBL" id="VJVV01000009">
    <property type="protein sequence ID" value="TRO79703.1"/>
    <property type="molecule type" value="Genomic_DNA"/>
</dbReference>
<keyword evidence="2" id="KW-1185">Reference proteome</keyword>
<accession>A0A550J993</accession>
<name>A0A550J993_9BACT</name>
<dbReference type="InterPro" id="IPR005358">
    <property type="entry name" value="Puta_zinc/iron-chelating_dom"/>
</dbReference>
<proteinExistence type="predicted"/>
<dbReference type="OrthoDB" id="9810361at2"/>
<gene>
    <name evidence="1" type="ORF">FL622_12390</name>
</gene>
<dbReference type="AlphaFoldDB" id="A0A550J993"/>
<comment type="caution">
    <text evidence="1">The sequence shown here is derived from an EMBL/GenBank/DDBJ whole genome shotgun (WGS) entry which is preliminary data.</text>
</comment>
<dbReference type="RefSeq" id="WP_092058774.1">
    <property type="nucleotide sequence ID" value="NZ_FOJJ01000041.1"/>
</dbReference>
<reference evidence="1 2" key="1">
    <citation type="submission" date="2019-07" db="EMBL/GenBank/DDBJ databases">
        <title>Insights of Desulfuromonas acetexigens electromicrobiology.</title>
        <authorList>
            <person name="Katuri K."/>
            <person name="Sapireddy V."/>
            <person name="Shaw D.R."/>
            <person name="Saikaly P."/>
        </authorList>
    </citation>
    <scope>NUCLEOTIDE SEQUENCE [LARGE SCALE GENOMIC DNA]</scope>
    <source>
        <strain evidence="1 2">2873</strain>
    </source>
</reference>